<protein>
    <submittedName>
        <fullName evidence="2">Uncharacterized protein</fullName>
    </submittedName>
</protein>
<gene>
    <name evidence="2" type="ORF">AVDCRST_MAG59-3833</name>
</gene>
<dbReference type="EMBL" id="CADCWF010000276">
    <property type="protein sequence ID" value="CAA9573520.1"/>
    <property type="molecule type" value="Genomic_DNA"/>
</dbReference>
<name>A0A6J4VE09_9BACT</name>
<evidence type="ECO:0000313" key="2">
    <source>
        <dbReference type="EMBL" id="CAA9573520.1"/>
    </source>
</evidence>
<organism evidence="2">
    <name type="scientific">uncultured Thermomicrobiales bacterium</name>
    <dbReference type="NCBI Taxonomy" id="1645740"/>
    <lineage>
        <taxon>Bacteria</taxon>
        <taxon>Pseudomonadati</taxon>
        <taxon>Thermomicrobiota</taxon>
        <taxon>Thermomicrobia</taxon>
        <taxon>Thermomicrobiales</taxon>
        <taxon>environmental samples</taxon>
    </lineage>
</organism>
<dbReference type="AlphaFoldDB" id="A0A6J4VE09"/>
<feature type="region of interest" description="Disordered" evidence="1">
    <location>
        <begin position="1"/>
        <end position="35"/>
    </location>
</feature>
<proteinExistence type="predicted"/>
<evidence type="ECO:0000256" key="1">
    <source>
        <dbReference type="SAM" id="MobiDB-lite"/>
    </source>
</evidence>
<reference evidence="2" key="1">
    <citation type="submission" date="2020-02" db="EMBL/GenBank/DDBJ databases">
        <authorList>
            <person name="Meier V. D."/>
        </authorList>
    </citation>
    <scope>NUCLEOTIDE SEQUENCE</scope>
    <source>
        <strain evidence="2">AVDCRST_MAG59</strain>
    </source>
</reference>
<sequence>MPPPVVPANSFIRGEAKVLRSGDPPNRRRPFGGSPHWSEMLCRGLGMMGDVRQARAQTDHRITRFG</sequence>
<accession>A0A6J4VE09</accession>